<evidence type="ECO:0000313" key="1">
    <source>
        <dbReference type="EMBL" id="CAX67711.1"/>
    </source>
</evidence>
<organism evidence="1">
    <name type="scientific">Yersinia enterocolitica</name>
    <dbReference type="NCBI Taxonomy" id="630"/>
    <lineage>
        <taxon>Bacteria</taxon>
        <taxon>Pseudomonadati</taxon>
        <taxon>Pseudomonadota</taxon>
        <taxon>Gammaproteobacteria</taxon>
        <taxon>Enterobacterales</taxon>
        <taxon>Yersiniaceae</taxon>
        <taxon>Yersinia</taxon>
    </lineage>
</organism>
<sequence>MPPAILPDKEPVAEPVGLNRSPRFTPQKAQLLKCLPYTVVTLVLVICLGSAYANFASSVTDYSSALETLQEKSAQLQPRQNPQQWGLSDVEWQKYLQLQQGKRGVQSPGLDPLTMLGVESEMPAERRRLAELWVKEEYQRTEKELAFQREVNAAWNRLYSGVLSVNRGSTAGIVPDGRGRLALFVRDNCARCDVRLAALLTDNSAVDIYLVGSDGKDSSVRQWAVSRNIPVDRVKAGQVTLNHDRGLWRQYGQGQMPVILRKGENGWLIAAF</sequence>
<protein>
    <submittedName>
        <fullName evidence="1">Putative membrane protein</fullName>
    </submittedName>
</protein>
<name>F2Q7Y5_YEREN</name>
<accession>F2Q7Y5</accession>
<dbReference type="NCBIfam" id="TIGR03759">
    <property type="entry name" value="conj_TIGR03759"/>
    <property type="match status" value="1"/>
</dbReference>
<dbReference type="AlphaFoldDB" id="F2Q7Y5"/>
<proteinExistence type="predicted"/>
<reference evidence="1" key="1">
    <citation type="submission" date="2009-04" db="EMBL/GenBank/DDBJ databases">
        <title>Novel enterobacterial integrative and conjugative elements (ICEs), including a mobilisable relateive of SPI-7.</title>
        <authorList>
            <person name="Seth-Smith H.M."/>
        </authorList>
    </citation>
    <scope>NUCLEOTIDE SEQUENCE</scope>
    <source>
        <strain evidence="1">Y69</strain>
    </source>
</reference>
<dbReference type="InterPro" id="IPR022293">
    <property type="entry name" value="Integrating-conj_element"/>
</dbReference>
<dbReference type="EMBL" id="FN298493">
    <property type="protein sequence ID" value="CAX67711.1"/>
    <property type="molecule type" value="Genomic_DNA"/>
</dbReference>
<gene>
    <name evidence="1" type="ORF">Y69_0143</name>
</gene>